<reference evidence="2 3" key="1">
    <citation type="journal article" date="2018" name="Evol. Lett.">
        <title>Horizontal gene cluster transfer increased hallucinogenic mushroom diversity.</title>
        <authorList>
            <person name="Reynolds H.T."/>
            <person name="Vijayakumar V."/>
            <person name="Gluck-Thaler E."/>
            <person name="Korotkin H.B."/>
            <person name="Matheny P.B."/>
            <person name="Slot J.C."/>
        </authorList>
    </citation>
    <scope>NUCLEOTIDE SEQUENCE [LARGE SCALE GENOMIC DNA]</scope>
    <source>
        <strain evidence="2 3">SRW20</strain>
    </source>
</reference>
<sequence>MPTTRHIVFSAVPAWGHARPFCILAARLVKESEDIVVTMLLAPNHLEKADREVLAELQGETEALGHRIRILSTIDSQSSIMFDLLDPLAQTYETVYETLVQEKSIVCAMRGTIFDPVPAPKLVVLDFFACPQYRATRTITGHTIPVIAWISGHASGIIRLFGPESLGGMGDLGEKIDIEASRLGMTPDEIFNHTDGTLVEISGLPPMYDYEFFPQQLPFDVQVNSLLRDCHKLLRDSDGCISTSLYAYEEDSLNSMKSWLSGQKKSFFAIGPLLPSALGTTRNNSPGVGEVGEFLDKMLLERGEKSVLLMSFGTGFFPTAPEYLEEVIEGLIDENIPFIFCFASPFANLSAGLVEKVASSGLGILVKWAPQQFVLSHPATGWFLSHGGQNSVLESLACGVPLIIWPFQADQPEAAAHLSENLCVAIELIEAYQLFFAARSRCQFLSPSVAELATMPIKRHIVFSAISAWGHTRPFCILAARLVKENPDVVVTMLIAPNLLEKADREILAELQGEFKIAGQRSGSDNLFELIGPLARTYEAAYITLVQEKAIVCAMRGTSYEPVPAPKVVILDFFQYAQCQATRAITGHSVPIIAWVTGHASGIIRQFGPESLGGIGDLGAKVDAEASRLGITPEEVGDKIFNHTNGTIVNIKGLPPMYDYEFFPQQLPFNFAITNVLRDCSKIFKECDGALSSSLQAYEQESLEAMKSWFSEQKKSFFTIGPLLPLGSGSKKQTSAIGGVDMFLDRMLLERGEKSVLFMSFGTAFFPSAPEYLEEVLEALIEKNFPFIFCFASPYAKLSANLVEKVESSGFGLLIKWAPQQFVLSHPATGWFLSHGGQNSVMESLACGIPFIVWPFQADQPGAAAHLSSNLGAGFELIEVRTGEHAAKPTYRHGRAARGTRHIRPFCILAARLVNENEHVVVTMLIAPKLLDKAQSEVTAEFDSSRSYSEDARQRVRILSTFQSASNDTLSLMTTLAETYTSTYQALTEGKEITCAVKGTVFAPVPAPSVLILDFVALPQLHATRAISGQSVPIVAWITGHAATRLRMFGPESMGGLGDVAGKTEAEAARLGVTPEEVGHKQFVRPTEGEVVSLPGLPPMFDYEFYPQKVTVLPPLARRSSIDFIPLQRDSPPLSLKIYRGCYTVLKECDDVMVAAPEAFEKEPLNAMRTWFSDWKKDTFPVGPLLPLNYGTETKHLGSAVDAEIEAFLDHKLELHGEKSVLFMSFGTLFWPATPEYVEETIDALIEKKFPFIFCYASPRATISDELAQKVKDSHLGILTPWAPQQFILNHPATGWFLTHCGQNSVTEALSCGVPMIAWPFESDQPVAAALLSEILKVAIELIEVRTGEYGLKPLRRNGRAAKGTREAVGAEIRQVLDECRGQKGAELRNNAESMKAQFVDAWKDDGVARKELRRFLAKYL</sequence>
<dbReference type="Proteomes" id="UP000284706">
    <property type="component" value="Unassembled WGS sequence"/>
</dbReference>
<evidence type="ECO:0008006" key="4">
    <source>
        <dbReference type="Google" id="ProtNLM"/>
    </source>
</evidence>
<organism evidence="2 3">
    <name type="scientific">Gymnopilus dilepis</name>
    <dbReference type="NCBI Taxonomy" id="231916"/>
    <lineage>
        <taxon>Eukaryota</taxon>
        <taxon>Fungi</taxon>
        <taxon>Dikarya</taxon>
        <taxon>Basidiomycota</taxon>
        <taxon>Agaricomycotina</taxon>
        <taxon>Agaricomycetes</taxon>
        <taxon>Agaricomycetidae</taxon>
        <taxon>Agaricales</taxon>
        <taxon>Agaricineae</taxon>
        <taxon>Hymenogastraceae</taxon>
        <taxon>Gymnopilus</taxon>
    </lineage>
</organism>
<dbReference type="PANTHER" id="PTHR48045">
    <property type="entry name" value="UDP-GLYCOSYLTRANSFERASE 72B1"/>
    <property type="match status" value="1"/>
</dbReference>
<accession>A0A409XXA4</accession>
<proteinExistence type="predicted"/>
<dbReference type="InterPro" id="IPR002213">
    <property type="entry name" value="UDP_glucos_trans"/>
</dbReference>
<dbReference type="InParanoid" id="A0A409XXA4"/>
<protein>
    <recommendedName>
        <fullName evidence="4">UDP-glycosyltransferases domain-containing protein</fullName>
    </recommendedName>
</protein>
<gene>
    <name evidence="2" type="ORF">CVT26_008244</name>
</gene>
<keyword evidence="3" id="KW-1185">Reference proteome</keyword>
<dbReference type="PANTHER" id="PTHR48045:SF31">
    <property type="entry name" value="UDP-GLYCOSYLTRANSFERASE 76B1-LIKE"/>
    <property type="match status" value="1"/>
</dbReference>
<comment type="caution">
    <text evidence="2">The sequence shown here is derived from an EMBL/GenBank/DDBJ whole genome shotgun (WGS) entry which is preliminary data.</text>
</comment>
<dbReference type="GO" id="GO:0008194">
    <property type="term" value="F:UDP-glycosyltransferase activity"/>
    <property type="evidence" value="ECO:0007669"/>
    <property type="project" value="InterPro"/>
</dbReference>
<evidence type="ECO:0000256" key="1">
    <source>
        <dbReference type="ARBA" id="ARBA00022679"/>
    </source>
</evidence>
<dbReference type="Gene3D" id="3.40.50.2000">
    <property type="entry name" value="Glycogen Phosphorylase B"/>
    <property type="match status" value="6"/>
</dbReference>
<evidence type="ECO:0000313" key="2">
    <source>
        <dbReference type="EMBL" id="PPQ95398.1"/>
    </source>
</evidence>
<name>A0A409XXA4_9AGAR</name>
<dbReference type="OrthoDB" id="5835829at2759"/>
<dbReference type="EMBL" id="NHYE01001427">
    <property type="protein sequence ID" value="PPQ95398.1"/>
    <property type="molecule type" value="Genomic_DNA"/>
</dbReference>
<keyword evidence="1" id="KW-0808">Transferase</keyword>
<dbReference type="CDD" id="cd03784">
    <property type="entry name" value="GT1_Gtf-like"/>
    <property type="match status" value="3"/>
</dbReference>
<dbReference type="Pfam" id="PF00201">
    <property type="entry name" value="UDPGT"/>
    <property type="match status" value="3"/>
</dbReference>
<dbReference type="SUPFAM" id="SSF53756">
    <property type="entry name" value="UDP-Glycosyltransferase/glycogen phosphorylase"/>
    <property type="match status" value="3"/>
</dbReference>
<evidence type="ECO:0000313" key="3">
    <source>
        <dbReference type="Proteomes" id="UP000284706"/>
    </source>
</evidence>